<organism evidence="2 3">
    <name type="scientific">[Candida] railenensis</name>
    <dbReference type="NCBI Taxonomy" id="45579"/>
    <lineage>
        <taxon>Eukaryota</taxon>
        <taxon>Fungi</taxon>
        <taxon>Dikarya</taxon>
        <taxon>Ascomycota</taxon>
        <taxon>Saccharomycotina</taxon>
        <taxon>Pichiomycetes</taxon>
        <taxon>Debaryomycetaceae</taxon>
        <taxon>Kurtzmaniella</taxon>
    </lineage>
</organism>
<dbReference type="EMBL" id="CAKXYY010000015">
    <property type="protein sequence ID" value="CAH2354269.1"/>
    <property type="molecule type" value="Genomic_DNA"/>
</dbReference>
<gene>
    <name evidence="2" type="ORF">CLIB1423_15S02366</name>
</gene>
<feature type="compositionally biased region" description="Polar residues" evidence="1">
    <location>
        <begin position="35"/>
        <end position="53"/>
    </location>
</feature>
<feature type="region of interest" description="Disordered" evidence="1">
    <location>
        <begin position="35"/>
        <end position="67"/>
    </location>
</feature>
<keyword evidence="3" id="KW-1185">Reference proteome</keyword>
<dbReference type="AlphaFoldDB" id="A0A9P0VZT4"/>
<proteinExistence type="predicted"/>
<accession>A0A9P0VZT4</accession>
<sequence>MDKEHGESAENLGRVAQCLRLNDWRKKERKVNFNPLKQNSLANTDSAGDTTTLPKRPNMLERWPTTE</sequence>
<protein>
    <submittedName>
        <fullName evidence="2">Uncharacterized protein</fullName>
    </submittedName>
</protein>
<reference evidence="2" key="1">
    <citation type="submission" date="2022-03" db="EMBL/GenBank/DDBJ databases">
        <authorList>
            <person name="Legras J.-L."/>
            <person name="Devillers H."/>
            <person name="Grondin C."/>
        </authorList>
    </citation>
    <scope>NUCLEOTIDE SEQUENCE</scope>
    <source>
        <strain evidence="2">CLIB 1423</strain>
    </source>
</reference>
<evidence type="ECO:0000313" key="3">
    <source>
        <dbReference type="Proteomes" id="UP000837801"/>
    </source>
</evidence>
<evidence type="ECO:0000256" key="1">
    <source>
        <dbReference type="SAM" id="MobiDB-lite"/>
    </source>
</evidence>
<dbReference type="Proteomes" id="UP000837801">
    <property type="component" value="Unassembled WGS sequence"/>
</dbReference>
<name>A0A9P0VZT4_9ASCO</name>
<comment type="caution">
    <text evidence="2">The sequence shown here is derived from an EMBL/GenBank/DDBJ whole genome shotgun (WGS) entry which is preliminary data.</text>
</comment>
<evidence type="ECO:0000313" key="2">
    <source>
        <dbReference type="EMBL" id="CAH2354269.1"/>
    </source>
</evidence>